<keyword evidence="2" id="KW-0677">Repeat</keyword>
<dbReference type="InterPro" id="IPR027080">
    <property type="entry name" value="Unc-13"/>
</dbReference>
<feature type="domain" description="C2" evidence="7">
    <location>
        <begin position="817"/>
        <end position="945"/>
    </location>
</feature>
<feature type="domain" description="Phorbol-ester/DAG-type" evidence="8">
    <location>
        <begin position="711"/>
        <end position="761"/>
    </location>
</feature>
<dbReference type="PROSITE" id="PS50004">
    <property type="entry name" value="C2"/>
    <property type="match status" value="3"/>
</dbReference>
<dbReference type="PRINTS" id="PR00360">
    <property type="entry name" value="C2DOMAIN"/>
</dbReference>
<dbReference type="PANTHER" id="PTHR10480">
    <property type="entry name" value="PROTEIN UNC-13 HOMOLOG"/>
    <property type="match status" value="1"/>
</dbReference>
<dbReference type="Pfam" id="PF00130">
    <property type="entry name" value="C1_1"/>
    <property type="match status" value="1"/>
</dbReference>
<feature type="region of interest" description="Disordered" evidence="6">
    <location>
        <begin position="562"/>
        <end position="590"/>
    </location>
</feature>
<dbReference type="Pfam" id="PF06292">
    <property type="entry name" value="MUN"/>
    <property type="match status" value="1"/>
</dbReference>
<name>A0A7I4Y0E4_HAECO</name>
<dbReference type="GO" id="GO:0098831">
    <property type="term" value="C:presynaptic active zone cytoplasmic component"/>
    <property type="evidence" value="ECO:0007669"/>
    <property type="project" value="TreeGrafter"/>
</dbReference>
<keyword evidence="5" id="KW-0106">Calcium</keyword>
<dbReference type="FunFam" id="3.30.60.20:FF:000037">
    <property type="entry name" value="RAS guanyl releasing protein 4"/>
    <property type="match status" value="1"/>
</dbReference>
<dbReference type="GO" id="GO:0005516">
    <property type="term" value="F:calmodulin binding"/>
    <property type="evidence" value="ECO:0007669"/>
    <property type="project" value="TreeGrafter"/>
</dbReference>
<dbReference type="SMART" id="SM00239">
    <property type="entry name" value="C2"/>
    <property type="match status" value="3"/>
</dbReference>
<feature type="domain" description="MHD1" evidence="9">
    <location>
        <begin position="1230"/>
        <end position="1373"/>
    </location>
</feature>
<keyword evidence="4" id="KW-0862">Zinc</keyword>
<dbReference type="GO" id="GO:0005543">
    <property type="term" value="F:phospholipid binding"/>
    <property type="evidence" value="ECO:0007669"/>
    <property type="project" value="InterPro"/>
</dbReference>
<feature type="domain" description="MHD2" evidence="10">
    <location>
        <begin position="1476"/>
        <end position="1632"/>
    </location>
</feature>
<evidence type="ECO:0000256" key="1">
    <source>
        <dbReference type="ARBA" id="ARBA00022723"/>
    </source>
</evidence>
<dbReference type="Proteomes" id="UP000025227">
    <property type="component" value="Unplaced"/>
</dbReference>
<dbReference type="PROSITE" id="PS50081">
    <property type="entry name" value="ZF_DAG_PE_2"/>
    <property type="match status" value="1"/>
</dbReference>
<dbReference type="Gene3D" id="1.20.58.1100">
    <property type="match status" value="1"/>
</dbReference>
<dbReference type="PRINTS" id="PR00008">
    <property type="entry name" value="DAGPEDOMAIN"/>
</dbReference>
<evidence type="ECO:0000256" key="5">
    <source>
        <dbReference type="ARBA" id="ARBA00022837"/>
    </source>
</evidence>
<dbReference type="WBParaSite" id="HCON_00028050-00001">
    <property type="protein sequence ID" value="HCON_00028050-00001"/>
    <property type="gene ID" value="HCON_00028050"/>
</dbReference>
<dbReference type="PROSITE" id="PS00479">
    <property type="entry name" value="ZF_DAG_PE_1"/>
    <property type="match status" value="1"/>
</dbReference>
<feature type="domain" description="C2" evidence="7">
    <location>
        <begin position="1647"/>
        <end position="1774"/>
    </location>
</feature>
<dbReference type="InterPro" id="IPR014772">
    <property type="entry name" value="Munc13_dom-2"/>
</dbReference>
<keyword evidence="1" id="KW-0479">Metal-binding</keyword>
<dbReference type="InterPro" id="IPR035892">
    <property type="entry name" value="C2_domain_sf"/>
</dbReference>
<proteinExistence type="predicted"/>
<feature type="region of interest" description="Disordered" evidence="6">
    <location>
        <begin position="1"/>
        <end position="52"/>
    </location>
</feature>
<dbReference type="CDD" id="cd08394">
    <property type="entry name" value="C2A_Munc13"/>
    <property type="match status" value="1"/>
</dbReference>
<dbReference type="Gene3D" id="3.30.60.20">
    <property type="match status" value="1"/>
</dbReference>
<dbReference type="Gene3D" id="2.60.40.150">
    <property type="entry name" value="C2 domain"/>
    <property type="match status" value="3"/>
</dbReference>
<evidence type="ECO:0000313" key="12">
    <source>
        <dbReference type="WBParaSite" id="HCON_00028050-00001"/>
    </source>
</evidence>
<dbReference type="OrthoDB" id="10053234at2759"/>
<feature type="domain" description="C2" evidence="7">
    <location>
        <begin position="64"/>
        <end position="178"/>
    </location>
</feature>
<dbReference type="Pfam" id="PF00168">
    <property type="entry name" value="C2"/>
    <property type="match status" value="3"/>
</dbReference>
<dbReference type="CDD" id="cd08395">
    <property type="entry name" value="C2C_Munc13"/>
    <property type="match status" value="1"/>
</dbReference>
<dbReference type="PANTHER" id="PTHR10480:SF12">
    <property type="entry name" value="UNC-13, ISOFORM E"/>
    <property type="match status" value="1"/>
</dbReference>
<organism evidence="11 12">
    <name type="scientific">Haemonchus contortus</name>
    <name type="common">Barber pole worm</name>
    <dbReference type="NCBI Taxonomy" id="6289"/>
    <lineage>
        <taxon>Eukaryota</taxon>
        <taxon>Metazoa</taxon>
        <taxon>Ecdysozoa</taxon>
        <taxon>Nematoda</taxon>
        <taxon>Chromadorea</taxon>
        <taxon>Rhabditida</taxon>
        <taxon>Rhabditina</taxon>
        <taxon>Rhabditomorpha</taxon>
        <taxon>Strongyloidea</taxon>
        <taxon>Trichostrongylidae</taxon>
        <taxon>Haemonchus</taxon>
    </lineage>
</organism>
<feature type="compositionally biased region" description="Polar residues" evidence="6">
    <location>
        <begin position="427"/>
        <end position="440"/>
    </location>
</feature>
<dbReference type="GO" id="GO:0031594">
    <property type="term" value="C:neuromuscular junction"/>
    <property type="evidence" value="ECO:0007669"/>
    <property type="project" value="TreeGrafter"/>
</dbReference>
<dbReference type="CDD" id="cd04027">
    <property type="entry name" value="C2B_Munc13"/>
    <property type="match status" value="1"/>
</dbReference>
<dbReference type="InterPro" id="IPR014770">
    <property type="entry name" value="Munc13_1"/>
</dbReference>
<keyword evidence="3" id="KW-0863">Zinc-finger</keyword>
<dbReference type="GO" id="GO:0016081">
    <property type="term" value="P:synaptic vesicle docking"/>
    <property type="evidence" value="ECO:0007669"/>
    <property type="project" value="TreeGrafter"/>
</dbReference>
<dbReference type="SMART" id="SM01145">
    <property type="entry name" value="DUF1041"/>
    <property type="match status" value="1"/>
</dbReference>
<dbReference type="GO" id="GO:0005509">
    <property type="term" value="F:calcium ion binding"/>
    <property type="evidence" value="ECO:0007669"/>
    <property type="project" value="InterPro"/>
</dbReference>
<evidence type="ECO:0000259" key="7">
    <source>
        <dbReference type="PROSITE" id="PS50004"/>
    </source>
</evidence>
<dbReference type="Gene3D" id="1.10.357.50">
    <property type="match status" value="1"/>
</dbReference>
<feature type="compositionally biased region" description="Basic and acidic residues" evidence="6">
    <location>
        <begin position="455"/>
        <end position="470"/>
    </location>
</feature>
<evidence type="ECO:0000256" key="4">
    <source>
        <dbReference type="ARBA" id="ARBA00022833"/>
    </source>
</evidence>
<evidence type="ECO:0000313" key="11">
    <source>
        <dbReference type="Proteomes" id="UP000025227"/>
    </source>
</evidence>
<keyword evidence="11" id="KW-1185">Reference proteome</keyword>
<feature type="compositionally biased region" description="Basic and acidic residues" evidence="6">
    <location>
        <begin position="375"/>
        <end position="390"/>
    </location>
</feature>
<dbReference type="GO" id="GO:0017075">
    <property type="term" value="F:syntaxin-1 binding"/>
    <property type="evidence" value="ECO:0007669"/>
    <property type="project" value="TreeGrafter"/>
</dbReference>
<dbReference type="GO" id="GO:0042734">
    <property type="term" value="C:presynaptic membrane"/>
    <property type="evidence" value="ECO:0007669"/>
    <property type="project" value="TreeGrafter"/>
</dbReference>
<feature type="region of interest" description="Disordered" evidence="6">
    <location>
        <begin position="373"/>
        <end position="394"/>
    </location>
</feature>
<feature type="compositionally biased region" description="Basic and acidic residues" evidence="6">
    <location>
        <begin position="479"/>
        <end position="493"/>
    </location>
</feature>
<dbReference type="InterPro" id="IPR002219">
    <property type="entry name" value="PKC_DAG/PE"/>
</dbReference>
<dbReference type="GO" id="GO:0061789">
    <property type="term" value="P:dense core granule priming"/>
    <property type="evidence" value="ECO:0007669"/>
    <property type="project" value="TreeGrafter"/>
</dbReference>
<dbReference type="PROSITE" id="PS51259">
    <property type="entry name" value="MHD2"/>
    <property type="match status" value="1"/>
</dbReference>
<evidence type="ECO:0000259" key="9">
    <source>
        <dbReference type="PROSITE" id="PS51258"/>
    </source>
</evidence>
<dbReference type="InterPro" id="IPR010439">
    <property type="entry name" value="MUN_dom"/>
</dbReference>
<feature type="region of interest" description="Disordered" evidence="6">
    <location>
        <begin position="338"/>
        <end position="361"/>
    </location>
</feature>
<dbReference type="OMA" id="TTHVTQM"/>
<dbReference type="GO" id="GO:0019992">
    <property type="term" value="F:diacylglycerol binding"/>
    <property type="evidence" value="ECO:0007669"/>
    <property type="project" value="InterPro"/>
</dbReference>
<feature type="region of interest" description="Disordered" evidence="6">
    <location>
        <begin position="422"/>
        <end position="504"/>
    </location>
</feature>
<reference evidence="12" key="1">
    <citation type="submission" date="2020-12" db="UniProtKB">
        <authorList>
            <consortium name="WormBaseParasite"/>
        </authorList>
    </citation>
    <scope>IDENTIFICATION</scope>
    <source>
        <strain evidence="12">MHco3</strain>
    </source>
</reference>
<dbReference type="PROSITE" id="PS51258">
    <property type="entry name" value="MHD1"/>
    <property type="match status" value="1"/>
</dbReference>
<dbReference type="InterPro" id="IPR000008">
    <property type="entry name" value="C2_dom"/>
</dbReference>
<evidence type="ECO:0000259" key="10">
    <source>
        <dbReference type="PROSITE" id="PS51259"/>
    </source>
</evidence>
<sequence length="1831" mass="209946">MWAVGAGRPTGASRRRLRHRHRRRRGGRGVAESGAHGAAASRSITRDVDRRRRRRRRGCCALATSDVTRRTHSAASDGWLTMSLLCVTIKKARLQGSVDEFNTYVTVKLQNVKSTTAVVRGNIPCWEQEFIFETNRLDEGMIIELWSKGVLWDRLLGVHFMPLTDVRYCAAPGDGRWLQMDQELETRNGQTIGTSKPTGHNVLVDARFELPFDAQTEDGEDLQAKLQELNRLIDNDQGVLGGHQRVPFTHSGISEDSDYTSDVSFPIHQPNSSAHQWDSHLHPHRYRHHQKDTASYEDEEDAYHARPDPYHETAAHPYDNDYVAEPYDRKVPSHDYEYPTYDTAGSHDRGLPSGNHKMSFDDQHYANEYGFESNGYKDEEYSPEHTDKAHYGHNPTYAEQYEGMEGSSDYREEYKQQYPGDYWNEQEPLSYNSRPKQSSPPHRPWEDIEETAESTTEKEDRGSYDDDGRHSKSSYRTSSIEKNDRRYDSDSSHRGGGYYPDEYDERRTDSRIYNWRYDSIQEEDQVKENWRDEKVPHEWDEQEGEDHEWHHDDQQIASANEEEHYATEGYQADREDSSRQNSVERPDVHQPTDIAHQTIQEEDEKRTPQELWHWAYKHVCKSLGYKSTVLDGNGSAAANAFYKSIDAAPNMNVARTKTSIPLVSELTMATKRAQAGLANAAKTTFGDEELKQHVYRKCLQALIYPISCTTPHNFQTTNFQTPTWCYECEGLLWGLARQGLRCTECGVKVHEKCRELLSADCLQRAAEKSSKHGEGERIQSLVAVIRDRMKIQEKNKPEIFETIRNTFNVDERVQQETLKQIKTSILEGSSKWSAKITLTVICAQGLIAKDKTGKSDPYVTAQVGKVKRRTRTIHQELNPVWNEKFFFECHNSTDRIKVRVWDEDNDLKSKLRQKLTRESDDFLGQTVIEVRTLSGEMDVWYNLEKRTDKSAVSGAIRLHISVEIKGEEKLASYHVQYTCLHEHLFQAMCIENDEIRLPDAKGEDSWKIYFDDVGQEIVEEFAMRYGIESIYQAMTHFACLCTRYMCVGVPAVLSTLLANINAFYAHTTATSAVSASDRFAASNFGKERFVKLLDQLHNSLRIDLSMYRKYFPSSSPAKLQDLKSTVDLLTSITFFRMKVLELASPPRASNVVSECAKACMQSTYQLLFDSCCEQGAPSSESVKFWFDFLDYMMRVIEDDKTVYGPSLNQFPQELNVGHLSAGTLWTLYKMDLKMALEEHATTKKCPTPEYMNLYFKVKGFYFKYVSDLPQYKQSIPEFPAWFIPFVMDWLNENDEHSMDILRNAYNRDKADNFPQTSDHTRFSNSVVDVFTQLNEALKLLKQMDCPNPVVYADMMKRFSKTLNKVLLAYADMVHKDFSKFSSNEKLACILMNNVQQLRVQLEKIYETMGGTELDPTCSQVLTNLQKKLNSVLDKLSGQFVATLEPMIHEQTNKLGVLLCKIKGPQLQKTQVAAEVDVVLEPLMDLLEGSLQRYFQQCEKTVLKYILKELWRITIVSMEKLVVLPPLADKTLLKQLPNAKIQDVTKLMSTNIQNIKGMSSVKEMMDMARECERSLTPKQCTVLDAALDAIKECFHAGGQGLKKSFFEKSPELQSLKYALSLYTQTTEQLIKTFITSQKQQDLPSQEQPVGEVSVQVDLFSHPGTGEQKVTVKILAANDLRWQTSSVFKPFVEVHLVGPHLSDKKRKMATKSKPGNWAPKFNETFHFFLGNEGEPEHYELMFQVKDYCFAREDRIVGVGVLQLANVVEQGSCAMWVQLGQRLHIDETGLILLRILSQRQTDEVARDFVRLKSECRHETESTLSASASTQNIGR</sequence>
<accession>A0A7I4Y0E4</accession>
<dbReference type="GO" id="GO:0016082">
    <property type="term" value="P:synaptic vesicle priming"/>
    <property type="evidence" value="ECO:0007669"/>
    <property type="project" value="TreeGrafter"/>
</dbReference>
<dbReference type="GO" id="GO:0099525">
    <property type="term" value="P:presynaptic dense core vesicle exocytosis"/>
    <property type="evidence" value="ECO:0007669"/>
    <property type="project" value="TreeGrafter"/>
</dbReference>
<dbReference type="SMART" id="SM00109">
    <property type="entry name" value="C1"/>
    <property type="match status" value="1"/>
</dbReference>
<dbReference type="SUPFAM" id="SSF49562">
    <property type="entry name" value="C2 domain (Calcium/lipid-binding domain, CaLB)"/>
    <property type="match status" value="3"/>
</dbReference>
<evidence type="ECO:0000256" key="3">
    <source>
        <dbReference type="ARBA" id="ARBA00022771"/>
    </source>
</evidence>
<protein>
    <submittedName>
        <fullName evidence="12">Phorbol ester/diacylglycerol-binding protein unc-13</fullName>
    </submittedName>
</protein>
<dbReference type="GO" id="GO:0035249">
    <property type="term" value="P:synaptic transmission, glutamatergic"/>
    <property type="evidence" value="ECO:0007669"/>
    <property type="project" value="TreeGrafter"/>
</dbReference>
<feature type="compositionally biased region" description="Basic residues" evidence="6">
    <location>
        <begin position="13"/>
        <end position="27"/>
    </location>
</feature>
<dbReference type="InterPro" id="IPR037302">
    <property type="entry name" value="Unc-13_C2B"/>
</dbReference>
<dbReference type="GO" id="GO:0043195">
    <property type="term" value="C:terminal bouton"/>
    <property type="evidence" value="ECO:0007669"/>
    <property type="project" value="TreeGrafter"/>
</dbReference>
<evidence type="ECO:0000256" key="6">
    <source>
        <dbReference type="SAM" id="MobiDB-lite"/>
    </source>
</evidence>
<dbReference type="SUPFAM" id="SSF57889">
    <property type="entry name" value="Cysteine-rich domain"/>
    <property type="match status" value="1"/>
</dbReference>
<dbReference type="FunFam" id="2.60.40.150:FF:000014">
    <property type="entry name" value="protein unc-13 homolog B"/>
    <property type="match status" value="1"/>
</dbReference>
<dbReference type="GO" id="GO:0008270">
    <property type="term" value="F:zinc ion binding"/>
    <property type="evidence" value="ECO:0007669"/>
    <property type="project" value="UniProtKB-KW"/>
</dbReference>
<dbReference type="FunFam" id="1.10.357.50:FF:000001">
    <property type="entry name" value="Protein unc-13 homolog B"/>
    <property type="match status" value="1"/>
</dbReference>
<evidence type="ECO:0000259" key="8">
    <source>
        <dbReference type="PROSITE" id="PS50081"/>
    </source>
</evidence>
<evidence type="ECO:0000256" key="2">
    <source>
        <dbReference type="ARBA" id="ARBA00022737"/>
    </source>
</evidence>
<dbReference type="GO" id="GO:0030672">
    <property type="term" value="C:synaptic vesicle membrane"/>
    <property type="evidence" value="ECO:0007669"/>
    <property type="project" value="TreeGrafter"/>
</dbReference>
<dbReference type="InterPro" id="IPR020454">
    <property type="entry name" value="DAG/PE-bd"/>
</dbReference>
<dbReference type="FunFam" id="2.60.40.150:FF:000002">
    <property type="entry name" value="Protein unc-13 homolog B"/>
    <property type="match status" value="1"/>
</dbReference>
<dbReference type="InterPro" id="IPR046349">
    <property type="entry name" value="C1-like_sf"/>
</dbReference>